<reference evidence="3" key="1">
    <citation type="journal article" date="2023" name="Commun. Biol.">
        <title>Genome analysis of Parmales, the sister group of diatoms, reveals the evolutionary specialization of diatoms from phago-mixotrophs to photoautotrophs.</title>
        <authorList>
            <person name="Ban H."/>
            <person name="Sato S."/>
            <person name="Yoshikawa S."/>
            <person name="Yamada K."/>
            <person name="Nakamura Y."/>
            <person name="Ichinomiya M."/>
            <person name="Sato N."/>
            <person name="Blanc-Mathieu R."/>
            <person name="Endo H."/>
            <person name="Kuwata A."/>
            <person name="Ogata H."/>
        </authorList>
    </citation>
    <scope>NUCLEOTIDE SEQUENCE [LARGE SCALE GENOMIC DNA]</scope>
    <source>
        <strain evidence="3">NIES 3700</strain>
    </source>
</reference>
<dbReference type="EMBL" id="BRXW01000320">
    <property type="protein sequence ID" value="GMI18102.1"/>
    <property type="molecule type" value="Genomic_DNA"/>
</dbReference>
<dbReference type="OrthoDB" id="443915at2759"/>
<dbReference type="Proteomes" id="UP001165122">
    <property type="component" value="Unassembled WGS sequence"/>
</dbReference>
<dbReference type="Pfam" id="PF00397">
    <property type="entry name" value="WW"/>
    <property type="match status" value="1"/>
</dbReference>
<dbReference type="PROSITE" id="PS50020">
    <property type="entry name" value="WW_DOMAIN_2"/>
    <property type="match status" value="1"/>
</dbReference>
<protein>
    <recommendedName>
        <fullName evidence="1">WW domain-containing protein</fullName>
    </recommendedName>
</protein>
<dbReference type="CDD" id="cd00201">
    <property type="entry name" value="WW"/>
    <property type="match status" value="1"/>
</dbReference>
<keyword evidence="3" id="KW-1185">Reference proteome</keyword>
<organism evidence="2 3">
    <name type="scientific">Triparma laevis f. longispina</name>
    <dbReference type="NCBI Taxonomy" id="1714387"/>
    <lineage>
        <taxon>Eukaryota</taxon>
        <taxon>Sar</taxon>
        <taxon>Stramenopiles</taxon>
        <taxon>Ochrophyta</taxon>
        <taxon>Bolidophyceae</taxon>
        <taxon>Parmales</taxon>
        <taxon>Triparmaceae</taxon>
        <taxon>Triparma</taxon>
    </lineage>
</organism>
<dbReference type="SUPFAM" id="SSF51045">
    <property type="entry name" value="WW domain"/>
    <property type="match status" value="1"/>
</dbReference>
<evidence type="ECO:0000313" key="2">
    <source>
        <dbReference type="EMBL" id="GMI18102.1"/>
    </source>
</evidence>
<dbReference type="InterPro" id="IPR001202">
    <property type="entry name" value="WW_dom"/>
</dbReference>
<dbReference type="PROSITE" id="PS01159">
    <property type="entry name" value="WW_DOMAIN_1"/>
    <property type="match status" value="1"/>
</dbReference>
<dbReference type="SMART" id="SM00456">
    <property type="entry name" value="WW"/>
    <property type="match status" value="1"/>
</dbReference>
<evidence type="ECO:0000259" key="1">
    <source>
        <dbReference type="PROSITE" id="PS50020"/>
    </source>
</evidence>
<sequence length="970" mass="108759">MSALGKDKSESTVRWERSKLQARKAVEAISSLSPTRLTPSNFSNPSTGIFQILKYAHILSPTPSSPLLTSLLQHVTQESLPSLPPPDLKHLKSKLISLHTSLRPQTSLDIIPPLPFTSPLTFSSNILERTTKTAGKITQENFKPLKTNCVVCTGEEATVNALHVINPGILGSKKIEDYNAGCVIIETTCDVSIHVNDVVHVAVKDKTSSYEKLKVVAINYNDGGVMVIDNKNVIPKFIPILDLYNLTVLRLEEIEGIKKVTSFIIPSPSRFDAYACIKKFSDEDEWKRTLDGSTNAGRDEEIKRGKEDGERCYRTEKEGIIKAREFLGEIRFSGKERWIKVGRGLKSVSDDLLEDYCIWSSKLGNMEYSRKTCMGVWRGFRPLTGWDNEECKMARVREFEMKIEMERVMKEEEGEFKIHKAKSDYKRSKRDGVDGEEWERVVFKRMKKGEEGEIKGFEDLMVPSVRHVGGDGPGDVRGENVKADSMVVAEVRVGDYVMLKKNNLNLSKMLGTGQGIDSVILLKTRAEKQFIGKSIHSKVIKGRKEEERRNVWNRVLECDMLKRVVKISVVPTALKSELFKWCGLGIFSNAWVYRGEENGGARMWRVPGGDINWGLDGLKGILEEEKVEKLKEWRVKHLESDSDAEEVEEDMNFGLEGMAGEVGEMKQKQVKAALKMGLIKTLPHDVTICWVPSGAKVHVHVANKNGSEWRKVYSGKHGGCQVNKLKDGQGYRFKVECEGRRPSFATYSTSPLPPKPPTPLEWVGSEASRGLKLRLSSSKSKFTVRVETSSYHATSKKIEPWENKGETKDETYIVKGTKVGTGLKVRTRFVMSDGTVGVQTTALDLGVVPRRGGLIVLNYDDTQPAQEKNEISTAPPEQTVDSKIAKLVADDLSTSHPIINFASFFSELQELLPPTDENTFSNLKPTSTPTLDPNLPPGWTSVFSKEYNKSYFYNADKQRSQWTQPKNPTG</sequence>
<accession>A0A9W7FTL8</accession>
<name>A0A9W7FTL8_9STRA</name>
<dbReference type="Gene3D" id="2.20.70.10">
    <property type="match status" value="1"/>
</dbReference>
<proteinExistence type="predicted"/>
<comment type="caution">
    <text evidence="2">The sequence shown here is derived from an EMBL/GenBank/DDBJ whole genome shotgun (WGS) entry which is preliminary data.</text>
</comment>
<feature type="domain" description="WW" evidence="1">
    <location>
        <begin position="933"/>
        <end position="967"/>
    </location>
</feature>
<dbReference type="AlphaFoldDB" id="A0A9W7FTL8"/>
<dbReference type="InterPro" id="IPR036020">
    <property type="entry name" value="WW_dom_sf"/>
</dbReference>
<evidence type="ECO:0000313" key="3">
    <source>
        <dbReference type="Proteomes" id="UP001165122"/>
    </source>
</evidence>
<gene>
    <name evidence="2" type="ORF">TrLO_g1524</name>
</gene>